<name>A0A1G9XKQ3_9ACTN</name>
<dbReference type="EMBL" id="FNHI01000016">
    <property type="protein sequence ID" value="SDM97340.1"/>
    <property type="molecule type" value="Genomic_DNA"/>
</dbReference>
<sequence>MTDAAGLRAPSFLMDVWHAPVIVLLGLSGVVIAIGGALVPARSAGRSTVAQALRNE</sequence>
<keyword evidence="1" id="KW-0472">Membrane</keyword>
<dbReference type="AlphaFoldDB" id="A0A1G9XKQ3"/>
<proteinExistence type="predicted"/>
<keyword evidence="1" id="KW-0812">Transmembrane</keyword>
<dbReference type="Proteomes" id="UP000199063">
    <property type="component" value="Unassembled WGS sequence"/>
</dbReference>
<keyword evidence="3" id="KW-1185">Reference proteome</keyword>
<evidence type="ECO:0000256" key="1">
    <source>
        <dbReference type="SAM" id="Phobius"/>
    </source>
</evidence>
<dbReference type="STRING" id="1196353.SAMN05444921_11676"/>
<organism evidence="2 3">
    <name type="scientific">Streptomyces wuyuanensis</name>
    <dbReference type="NCBI Taxonomy" id="1196353"/>
    <lineage>
        <taxon>Bacteria</taxon>
        <taxon>Bacillati</taxon>
        <taxon>Actinomycetota</taxon>
        <taxon>Actinomycetes</taxon>
        <taxon>Kitasatosporales</taxon>
        <taxon>Streptomycetaceae</taxon>
        <taxon>Streptomyces</taxon>
    </lineage>
</organism>
<gene>
    <name evidence="2" type="ORF">SAMN05444921_11676</name>
</gene>
<protein>
    <submittedName>
        <fullName evidence="2">Putative ABC transport system permease protein</fullName>
    </submittedName>
</protein>
<reference evidence="3" key="1">
    <citation type="submission" date="2016-10" db="EMBL/GenBank/DDBJ databases">
        <authorList>
            <person name="Varghese N."/>
            <person name="Submissions S."/>
        </authorList>
    </citation>
    <scope>NUCLEOTIDE SEQUENCE [LARGE SCALE GENOMIC DNA]</scope>
    <source>
        <strain evidence="3">CGMCC 4.7042</strain>
    </source>
</reference>
<evidence type="ECO:0000313" key="2">
    <source>
        <dbReference type="EMBL" id="SDM97340.1"/>
    </source>
</evidence>
<dbReference type="GeneID" id="96657127"/>
<feature type="transmembrane region" description="Helical" evidence="1">
    <location>
        <begin position="17"/>
        <end position="39"/>
    </location>
</feature>
<dbReference type="RefSeq" id="WP_167746065.1">
    <property type="nucleotide sequence ID" value="NZ_FNHI01000016.1"/>
</dbReference>
<accession>A0A1G9XKQ3</accession>
<keyword evidence="1" id="KW-1133">Transmembrane helix</keyword>
<evidence type="ECO:0000313" key="3">
    <source>
        <dbReference type="Proteomes" id="UP000199063"/>
    </source>
</evidence>